<feature type="transmembrane region" description="Helical" evidence="8">
    <location>
        <begin position="12"/>
        <end position="29"/>
    </location>
</feature>
<dbReference type="CDD" id="cd17320">
    <property type="entry name" value="MFS_MdfA_MDR_like"/>
    <property type="match status" value="1"/>
</dbReference>
<dbReference type="GO" id="GO:0005886">
    <property type="term" value="C:plasma membrane"/>
    <property type="evidence" value="ECO:0007669"/>
    <property type="project" value="UniProtKB-SubCell"/>
</dbReference>
<evidence type="ECO:0000256" key="4">
    <source>
        <dbReference type="ARBA" id="ARBA00022475"/>
    </source>
</evidence>
<feature type="transmembrane region" description="Helical" evidence="8">
    <location>
        <begin position="284"/>
        <end position="304"/>
    </location>
</feature>
<dbReference type="NCBIfam" id="TIGR00710">
    <property type="entry name" value="efflux_Bcr_CflA"/>
    <property type="match status" value="1"/>
</dbReference>
<feature type="transmembrane region" description="Helical" evidence="8">
    <location>
        <begin position="310"/>
        <end position="327"/>
    </location>
</feature>
<feature type="transmembrane region" description="Helical" evidence="8">
    <location>
        <begin position="169"/>
        <end position="186"/>
    </location>
</feature>
<feature type="transmembrane region" description="Helical" evidence="8">
    <location>
        <begin position="105"/>
        <end position="126"/>
    </location>
</feature>
<feature type="transmembrane region" description="Helical" evidence="8">
    <location>
        <begin position="49"/>
        <end position="68"/>
    </location>
</feature>
<keyword evidence="3 8" id="KW-0813">Transport</keyword>
<dbReference type="Gene3D" id="1.20.1720.10">
    <property type="entry name" value="Multidrug resistance protein D"/>
    <property type="match status" value="1"/>
</dbReference>
<dbReference type="InterPro" id="IPR011701">
    <property type="entry name" value="MFS"/>
</dbReference>
<evidence type="ECO:0000256" key="6">
    <source>
        <dbReference type="ARBA" id="ARBA00022989"/>
    </source>
</evidence>
<dbReference type="PROSITE" id="PS50850">
    <property type="entry name" value="MFS"/>
    <property type="match status" value="1"/>
</dbReference>
<comment type="caution">
    <text evidence="10">The sequence shown here is derived from an EMBL/GenBank/DDBJ whole genome shotgun (WGS) entry which is preliminary data.</text>
</comment>
<accession>A0A328AAL6</accession>
<dbReference type="Proteomes" id="UP000249725">
    <property type="component" value="Unassembled WGS sequence"/>
</dbReference>
<feature type="transmembrane region" description="Helical" evidence="8">
    <location>
        <begin position="138"/>
        <end position="163"/>
    </location>
</feature>
<organism evidence="10 11">
    <name type="scientific">Phenylobacterium deserti</name>
    <dbReference type="NCBI Taxonomy" id="1914756"/>
    <lineage>
        <taxon>Bacteria</taxon>
        <taxon>Pseudomonadati</taxon>
        <taxon>Pseudomonadota</taxon>
        <taxon>Alphaproteobacteria</taxon>
        <taxon>Caulobacterales</taxon>
        <taxon>Caulobacteraceae</taxon>
        <taxon>Phenylobacterium</taxon>
    </lineage>
</organism>
<dbReference type="GO" id="GO:1990961">
    <property type="term" value="P:xenobiotic detoxification by transmembrane export across the plasma membrane"/>
    <property type="evidence" value="ECO:0007669"/>
    <property type="project" value="InterPro"/>
</dbReference>
<dbReference type="Pfam" id="PF07690">
    <property type="entry name" value="MFS_1"/>
    <property type="match status" value="1"/>
</dbReference>
<dbReference type="InterPro" id="IPR036259">
    <property type="entry name" value="MFS_trans_sf"/>
</dbReference>
<dbReference type="InterPro" id="IPR004812">
    <property type="entry name" value="Efflux_drug-R_Bcr/CmlA"/>
</dbReference>
<dbReference type="InterPro" id="IPR020846">
    <property type="entry name" value="MFS_dom"/>
</dbReference>
<feature type="transmembrane region" description="Helical" evidence="8">
    <location>
        <begin position="218"/>
        <end position="237"/>
    </location>
</feature>
<feature type="transmembrane region" description="Helical" evidence="8">
    <location>
        <begin position="80"/>
        <end position="99"/>
    </location>
</feature>
<dbReference type="PANTHER" id="PTHR23502">
    <property type="entry name" value="MAJOR FACILITATOR SUPERFAMILY"/>
    <property type="match status" value="1"/>
</dbReference>
<dbReference type="SUPFAM" id="SSF103473">
    <property type="entry name" value="MFS general substrate transporter"/>
    <property type="match status" value="1"/>
</dbReference>
<name>A0A328AAL6_9CAUL</name>
<evidence type="ECO:0000313" key="11">
    <source>
        <dbReference type="Proteomes" id="UP000249725"/>
    </source>
</evidence>
<protein>
    <recommendedName>
        <fullName evidence="8">Bcr/CflA family efflux transporter</fullName>
    </recommendedName>
</protein>
<dbReference type="OrthoDB" id="9800416at2"/>
<comment type="similarity">
    <text evidence="2 8">Belongs to the major facilitator superfamily. Bcr/CmlA family.</text>
</comment>
<evidence type="ECO:0000256" key="8">
    <source>
        <dbReference type="RuleBase" id="RU365088"/>
    </source>
</evidence>
<dbReference type="PANTHER" id="PTHR23502:SF132">
    <property type="entry name" value="POLYAMINE TRANSPORTER 2-RELATED"/>
    <property type="match status" value="1"/>
</dbReference>
<comment type="subcellular location">
    <subcellularLocation>
        <location evidence="8">Cell inner membrane</location>
        <topology evidence="8">Multi-pass membrane protein</topology>
    </subcellularLocation>
    <subcellularLocation>
        <location evidence="1">Cell membrane</location>
        <topology evidence="1">Multi-pass membrane protein</topology>
    </subcellularLocation>
</comment>
<feature type="transmembrane region" description="Helical" evidence="8">
    <location>
        <begin position="348"/>
        <end position="369"/>
    </location>
</feature>
<dbReference type="FunFam" id="1.20.1720.10:FF:000005">
    <property type="entry name" value="Bcr/CflA family efflux transporter"/>
    <property type="match status" value="1"/>
</dbReference>
<evidence type="ECO:0000256" key="7">
    <source>
        <dbReference type="ARBA" id="ARBA00023136"/>
    </source>
</evidence>
<keyword evidence="6 8" id="KW-1133">Transmembrane helix</keyword>
<keyword evidence="5 8" id="KW-0812">Transmembrane</keyword>
<feature type="domain" description="Major facilitator superfamily (MFS) profile" evidence="9">
    <location>
        <begin position="14"/>
        <end position="400"/>
    </location>
</feature>
<keyword evidence="8" id="KW-0997">Cell inner membrane</keyword>
<dbReference type="GO" id="GO:0042910">
    <property type="term" value="F:xenobiotic transmembrane transporter activity"/>
    <property type="evidence" value="ECO:0007669"/>
    <property type="project" value="InterPro"/>
</dbReference>
<keyword evidence="4" id="KW-1003">Cell membrane</keyword>
<evidence type="ECO:0000256" key="5">
    <source>
        <dbReference type="ARBA" id="ARBA00022692"/>
    </source>
</evidence>
<reference evidence="11" key="1">
    <citation type="submission" date="2018-05" db="EMBL/GenBank/DDBJ databases">
        <authorList>
            <person name="Li X."/>
        </authorList>
    </citation>
    <scope>NUCLEOTIDE SEQUENCE [LARGE SCALE GENOMIC DNA]</scope>
    <source>
        <strain evidence="11">YIM 73061</strain>
    </source>
</reference>
<evidence type="ECO:0000259" key="9">
    <source>
        <dbReference type="PROSITE" id="PS50850"/>
    </source>
</evidence>
<gene>
    <name evidence="10" type="ORF">DJ018_14900</name>
</gene>
<dbReference type="EMBL" id="QFYR01000004">
    <property type="protein sequence ID" value="RAK51236.1"/>
    <property type="molecule type" value="Genomic_DNA"/>
</dbReference>
<dbReference type="AlphaFoldDB" id="A0A328AAL6"/>
<proteinExistence type="inferred from homology"/>
<dbReference type="RefSeq" id="WP_111515772.1">
    <property type="nucleotide sequence ID" value="NZ_QFYR01000004.1"/>
</dbReference>
<evidence type="ECO:0000256" key="2">
    <source>
        <dbReference type="ARBA" id="ARBA00006236"/>
    </source>
</evidence>
<keyword evidence="11" id="KW-1185">Reference proteome</keyword>
<sequence>MTAAARSDRTPWGLVVLLGSLTAMGPLAIDMYLPSVPAIGADLRASASATQSTVSAFLAGMAVGQFLYGPASDRFGRRAPILIGAVIFIIASAACAMATSVEALIASRFIQACGACAGQVVSRAIVRDRFDHTETARMLSLLMLIMGLAPILAPLGGGLLLTFGGWRTIFWFITAFGVLVSLAAFFRLQESRSEETAAHARSENPLKAYAALLKQRRLVGYGLAGALNGATLFTYIAASPELLIETYRIPPAAFGIVFGLNSIAIIGANQLNRLLLRRRTPDQVLATSSLVAVGAAVLLAIASFSGLGGMWSVLPLLFLVLGSYGFMGGNTMAGALSVDPRRAGSISALLGGVSFGAGAVASWAAGVLHDGTPRPMAAVMLICLAGSAAALRFLALPKRA</sequence>
<keyword evidence="7 8" id="KW-0472">Membrane</keyword>
<evidence type="ECO:0000256" key="1">
    <source>
        <dbReference type="ARBA" id="ARBA00004651"/>
    </source>
</evidence>
<evidence type="ECO:0000313" key="10">
    <source>
        <dbReference type="EMBL" id="RAK51236.1"/>
    </source>
</evidence>
<feature type="transmembrane region" description="Helical" evidence="8">
    <location>
        <begin position="249"/>
        <end position="272"/>
    </location>
</feature>
<feature type="transmembrane region" description="Helical" evidence="8">
    <location>
        <begin position="375"/>
        <end position="395"/>
    </location>
</feature>
<evidence type="ECO:0000256" key="3">
    <source>
        <dbReference type="ARBA" id="ARBA00022448"/>
    </source>
</evidence>